<dbReference type="GO" id="GO:0005524">
    <property type="term" value="F:ATP binding"/>
    <property type="evidence" value="ECO:0007669"/>
    <property type="project" value="UniProtKB-UniRule"/>
</dbReference>
<evidence type="ECO:0000256" key="10">
    <source>
        <dbReference type="RuleBase" id="RU000577"/>
    </source>
</evidence>
<evidence type="ECO:0000259" key="14">
    <source>
        <dbReference type="SMART" id="SM00760"/>
    </source>
</evidence>
<evidence type="ECO:0000313" key="16">
    <source>
        <dbReference type="Proteomes" id="UP000478417"/>
    </source>
</evidence>
<dbReference type="Pfam" id="PF11638">
    <property type="entry name" value="DnaA_N"/>
    <property type="match status" value="1"/>
</dbReference>
<dbReference type="PRINTS" id="PR00051">
    <property type="entry name" value="DNAA"/>
</dbReference>
<protein>
    <recommendedName>
        <fullName evidence="8 9">Chromosomal replication initiator protein DnaA</fullName>
    </recommendedName>
</protein>
<dbReference type="InterPro" id="IPR010921">
    <property type="entry name" value="Trp_repressor/repl_initiator"/>
</dbReference>
<dbReference type="InterPro" id="IPR013159">
    <property type="entry name" value="DnaA_C"/>
</dbReference>
<dbReference type="HAMAP" id="MF_00377">
    <property type="entry name" value="DnaA_bact"/>
    <property type="match status" value="1"/>
</dbReference>
<proteinExistence type="inferred from homology"/>
<evidence type="ECO:0000256" key="9">
    <source>
        <dbReference type="NCBIfam" id="TIGR00362"/>
    </source>
</evidence>
<feature type="region of interest" description="Domain IV, binds dsDNA" evidence="8">
    <location>
        <begin position="342"/>
        <end position="465"/>
    </location>
</feature>
<dbReference type="GO" id="GO:0005886">
    <property type="term" value="C:plasma membrane"/>
    <property type="evidence" value="ECO:0007669"/>
    <property type="project" value="TreeGrafter"/>
</dbReference>
<dbReference type="CDD" id="cd00009">
    <property type="entry name" value="AAA"/>
    <property type="match status" value="1"/>
</dbReference>
<comment type="caution">
    <text evidence="8">Lacks conserved residue(s) required for the propagation of feature annotation.</text>
</comment>
<dbReference type="Gene3D" id="1.10.1750.10">
    <property type="match status" value="1"/>
</dbReference>
<evidence type="ECO:0000313" key="15">
    <source>
        <dbReference type="EMBL" id="NDV63246.1"/>
    </source>
</evidence>
<evidence type="ECO:0000256" key="7">
    <source>
        <dbReference type="ARBA" id="ARBA00023125"/>
    </source>
</evidence>
<evidence type="ECO:0000256" key="4">
    <source>
        <dbReference type="ARBA" id="ARBA00022741"/>
    </source>
</evidence>
<evidence type="ECO:0000256" key="2">
    <source>
        <dbReference type="ARBA" id="ARBA00022490"/>
    </source>
</evidence>
<feature type="region of interest" description="Domain I, interacts with DnaA modulators" evidence="8">
    <location>
        <begin position="1"/>
        <end position="82"/>
    </location>
</feature>
<evidence type="ECO:0000259" key="13">
    <source>
        <dbReference type="SMART" id="SM00382"/>
    </source>
</evidence>
<dbReference type="NCBIfam" id="TIGR00362">
    <property type="entry name" value="DnaA"/>
    <property type="match status" value="1"/>
</dbReference>
<comment type="subcellular location">
    <subcellularLocation>
        <location evidence="8">Cytoplasm</location>
    </subcellularLocation>
</comment>
<feature type="binding site" evidence="8">
    <location>
        <position position="171"/>
    </location>
    <ligand>
        <name>ATP</name>
        <dbReference type="ChEBI" id="CHEBI:30616"/>
    </ligand>
</feature>
<dbReference type="Pfam" id="PF08299">
    <property type="entry name" value="Bac_DnaA_C"/>
    <property type="match status" value="1"/>
</dbReference>
<organism evidence="15 16">
    <name type="scientific">Oceanipulchritudo coccoides</name>
    <dbReference type="NCBI Taxonomy" id="2706888"/>
    <lineage>
        <taxon>Bacteria</taxon>
        <taxon>Pseudomonadati</taxon>
        <taxon>Verrucomicrobiota</taxon>
        <taxon>Opitutia</taxon>
        <taxon>Puniceicoccales</taxon>
        <taxon>Oceanipulchritudinaceae</taxon>
        <taxon>Oceanipulchritudo</taxon>
    </lineage>
</organism>
<reference evidence="15 16" key="1">
    <citation type="submission" date="2020-02" db="EMBL/GenBank/DDBJ databases">
        <title>Albibacoteraceae fam. nov., the first described family within the subdivision 4 Verrucomicrobia.</title>
        <authorList>
            <person name="Xi F."/>
        </authorList>
    </citation>
    <scope>NUCLEOTIDE SEQUENCE [LARGE SCALE GENOMIC DNA]</scope>
    <source>
        <strain evidence="15 16">CK1056</strain>
    </source>
</reference>
<dbReference type="GO" id="GO:0008289">
    <property type="term" value="F:lipid binding"/>
    <property type="evidence" value="ECO:0007669"/>
    <property type="project" value="UniProtKB-KW"/>
</dbReference>
<dbReference type="RefSeq" id="WP_163966528.1">
    <property type="nucleotide sequence ID" value="NZ_JAAGNX010000003.1"/>
</dbReference>
<comment type="subunit">
    <text evidence="8">Oligomerizes as a right-handed, spiral filament on DNA at oriC.</text>
</comment>
<feature type="binding site" evidence="8">
    <location>
        <position position="170"/>
    </location>
    <ligand>
        <name>ATP</name>
        <dbReference type="ChEBI" id="CHEBI:30616"/>
    </ligand>
</feature>
<name>A0A6B2M4G9_9BACT</name>
<dbReference type="GO" id="GO:0006270">
    <property type="term" value="P:DNA replication initiation"/>
    <property type="evidence" value="ECO:0007669"/>
    <property type="project" value="UniProtKB-UniRule"/>
</dbReference>
<dbReference type="Gene3D" id="3.30.300.180">
    <property type="match status" value="1"/>
</dbReference>
<comment type="similarity">
    <text evidence="1 8 11">Belongs to the DnaA family.</text>
</comment>
<evidence type="ECO:0000256" key="12">
    <source>
        <dbReference type="SAM" id="MobiDB-lite"/>
    </source>
</evidence>
<dbReference type="FunFam" id="3.40.50.300:FF:000668">
    <property type="entry name" value="Chromosomal replication initiator protein DnaA"/>
    <property type="match status" value="1"/>
</dbReference>
<feature type="domain" description="AAA+ ATPase" evidence="13">
    <location>
        <begin position="157"/>
        <end position="358"/>
    </location>
</feature>
<evidence type="ECO:0000256" key="8">
    <source>
        <dbReference type="HAMAP-Rule" id="MF_00377"/>
    </source>
</evidence>
<feature type="compositionally biased region" description="Basic and acidic residues" evidence="12">
    <location>
        <begin position="95"/>
        <end position="105"/>
    </location>
</feature>
<dbReference type="Proteomes" id="UP000478417">
    <property type="component" value="Unassembled WGS sequence"/>
</dbReference>
<feature type="binding site" evidence="8">
    <location>
        <position position="172"/>
    </location>
    <ligand>
        <name>ATP</name>
        <dbReference type="ChEBI" id="CHEBI:30616"/>
    </ligand>
</feature>
<dbReference type="GO" id="GO:0005737">
    <property type="term" value="C:cytoplasm"/>
    <property type="evidence" value="ECO:0007669"/>
    <property type="project" value="UniProtKB-SubCell"/>
</dbReference>
<keyword evidence="4 8" id="KW-0547">Nucleotide-binding</keyword>
<evidence type="ECO:0000256" key="5">
    <source>
        <dbReference type="ARBA" id="ARBA00022840"/>
    </source>
</evidence>
<dbReference type="EMBL" id="JAAGNX010000003">
    <property type="protein sequence ID" value="NDV63246.1"/>
    <property type="molecule type" value="Genomic_DNA"/>
</dbReference>
<feature type="binding site" evidence="8">
    <location>
        <position position="168"/>
    </location>
    <ligand>
        <name>ATP</name>
        <dbReference type="ChEBI" id="CHEBI:30616"/>
    </ligand>
</feature>
<comment type="caution">
    <text evidence="15">The sequence shown here is derived from an EMBL/GenBank/DDBJ whole genome shotgun (WGS) entry which is preliminary data.</text>
</comment>
<feature type="region of interest" description="Disordered" evidence="12">
    <location>
        <begin position="89"/>
        <end position="122"/>
    </location>
</feature>
<dbReference type="CDD" id="cd06571">
    <property type="entry name" value="Bac_DnaA_C"/>
    <property type="match status" value="1"/>
</dbReference>
<dbReference type="InterPro" id="IPR038454">
    <property type="entry name" value="DnaA_N_sf"/>
</dbReference>
<dbReference type="InterPro" id="IPR003593">
    <property type="entry name" value="AAA+_ATPase"/>
</dbReference>
<keyword evidence="16" id="KW-1185">Reference proteome</keyword>
<dbReference type="SUPFAM" id="SSF48295">
    <property type="entry name" value="TrpR-like"/>
    <property type="match status" value="1"/>
</dbReference>
<accession>A0A6B2M4G9</accession>
<comment type="function">
    <text evidence="8 10">Plays an essential role in the initiation and regulation of chromosomal replication. ATP-DnaA binds to the origin of replication (oriC) to initiate formation of the DNA replication initiation complex once per cell cycle. Binds the DnaA box (a 9 base pair repeat at the origin) and separates the double-stranded (ds)DNA. Forms a right-handed helical filament on oriC DNA; dsDNA binds to the exterior of the filament while single-stranded (ss)DNA is stabiized in the filament's interior. The ATP-DnaA-oriC complex binds and stabilizes one strand of the AT-rich DNA unwinding element (DUE), permitting loading of DNA polymerase. After initiation quickly degrades to an ADP-DnaA complex that is not apt for DNA replication. Binds acidic phospholipids.</text>
</comment>
<keyword evidence="2 8" id="KW-0963">Cytoplasm</keyword>
<dbReference type="InterPro" id="IPR020591">
    <property type="entry name" value="Chromosome_initiator_DnaA-like"/>
</dbReference>
<evidence type="ECO:0000256" key="6">
    <source>
        <dbReference type="ARBA" id="ARBA00023121"/>
    </source>
</evidence>
<dbReference type="InterPro" id="IPR024633">
    <property type="entry name" value="DnaA_N_dom"/>
</dbReference>
<keyword evidence="5 8" id="KW-0067">ATP-binding</keyword>
<sequence>MPHSSVTESLWTEVLQDFRNSLSQDIYANWFQSIDAILDESGTLELRAANEFARIWLEDNYLELIREKAAAIAGEEVMVRITAQDSGSVQVAPREPVDVDSDRGRGGKFGRTGQRTLHPARNPYLNPRNTFDNFIVGPSNQLAHAAATAVADSPGSAYNPLFVYGDTGLGKTHLMHAMAHAIQQSNPEAKVVYLSCEKFTNNFLRAIRENSLDSFRRFYRKVDVLLIDDIQFLEGKERTQEEFFHTFNELFESQRQLCLSSDRPASEINKLESRLISRFQWGMVTDIQPPDLETRAAILKKKAMAMGFDLIPEEVLEFLASRITRNVRRLEGALIKVGTFARLIREPLTRRKAEELIHDILQEEVQHQITIERIQRKVVEMYDLRLSDMQNRRRPSHIAFPRQVAMYLSRLLTHHPLKEIGESFGGRDHGTVIHAVKTVENMMEQDEKVRNSVEYLVRQLRGNRQ</sequence>
<dbReference type="SUPFAM" id="SSF52540">
    <property type="entry name" value="P-loop containing nucleoside triphosphate hydrolases"/>
    <property type="match status" value="1"/>
</dbReference>
<gene>
    <name evidence="8 15" type="primary">dnaA</name>
    <name evidence="15" type="ORF">G0Q06_12340</name>
</gene>
<feature type="domain" description="Chromosomal replication initiator DnaA C-terminal" evidence="14">
    <location>
        <begin position="370"/>
        <end position="439"/>
    </location>
</feature>
<dbReference type="InterPro" id="IPR027417">
    <property type="entry name" value="P-loop_NTPase"/>
</dbReference>
<evidence type="ECO:0000256" key="1">
    <source>
        <dbReference type="ARBA" id="ARBA00006583"/>
    </source>
</evidence>
<dbReference type="SMART" id="SM00382">
    <property type="entry name" value="AAA"/>
    <property type="match status" value="1"/>
</dbReference>
<keyword evidence="6 8" id="KW-0446">Lipid-binding</keyword>
<dbReference type="AlphaFoldDB" id="A0A6B2M4G9"/>
<dbReference type="InterPro" id="IPR013317">
    <property type="entry name" value="DnaA_dom"/>
</dbReference>
<dbReference type="Pfam" id="PF00308">
    <property type="entry name" value="Bac_DnaA"/>
    <property type="match status" value="1"/>
</dbReference>
<dbReference type="Gene3D" id="3.40.50.300">
    <property type="entry name" value="P-loop containing nucleotide triphosphate hydrolases"/>
    <property type="match status" value="1"/>
</dbReference>
<evidence type="ECO:0000256" key="3">
    <source>
        <dbReference type="ARBA" id="ARBA00022705"/>
    </source>
</evidence>
<dbReference type="GO" id="GO:0003688">
    <property type="term" value="F:DNA replication origin binding"/>
    <property type="evidence" value="ECO:0007669"/>
    <property type="project" value="UniProtKB-UniRule"/>
</dbReference>
<dbReference type="PANTHER" id="PTHR30050">
    <property type="entry name" value="CHROMOSOMAL REPLICATION INITIATOR PROTEIN DNAA"/>
    <property type="match status" value="1"/>
</dbReference>
<dbReference type="Gene3D" id="1.10.8.60">
    <property type="match status" value="1"/>
</dbReference>
<dbReference type="GO" id="GO:0006275">
    <property type="term" value="P:regulation of DNA replication"/>
    <property type="evidence" value="ECO:0007669"/>
    <property type="project" value="UniProtKB-UniRule"/>
</dbReference>
<evidence type="ECO:0000256" key="11">
    <source>
        <dbReference type="RuleBase" id="RU004227"/>
    </source>
</evidence>
<dbReference type="PANTHER" id="PTHR30050:SF2">
    <property type="entry name" value="CHROMOSOMAL REPLICATION INITIATOR PROTEIN DNAA"/>
    <property type="match status" value="1"/>
</dbReference>
<keyword evidence="3 8" id="KW-0235">DNA replication</keyword>
<keyword evidence="7 8" id="KW-0238">DNA-binding</keyword>
<dbReference type="SMART" id="SM00760">
    <property type="entry name" value="Bac_DnaA_C"/>
    <property type="match status" value="1"/>
</dbReference>
<comment type="domain">
    <text evidence="8">Domain I is involved in oligomerization and binding regulators, domain II is flexibile and of varying length in different bacteria, domain III forms the AAA+ region, while domain IV binds dsDNA.</text>
</comment>
<dbReference type="InterPro" id="IPR001957">
    <property type="entry name" value="Chromosome_initiator_DnaA"/>
</dbReference>